<dbReference type="CDD" id="cd18186">
    <property type="entry name" value="BTB_POZ_ZBTB_KLHL-like"/>
    <property type="match status" value="1"/>
</dbReference>
<dbReference type="PANTHER" id="PTHR24413">
    <property type="entry name" value="SPECKLE-TYPE POZ PROTEIN"/>
    <property type="match status" value="1"/>
</dbReference>
<gene>
    <name evidence="2" type="ORF">AMON00008_LOCUS61612</name>
</gene>
<sequence>MERDSDWIWEALALGEESLLKDADIDYFDWNGTHEKYGTPLIALVVGKATGQEVYDFATGTPEKLTERLCLMRLVLGKGASPHAKPPPQFSICKSWWKTEGDKEVENSRTPLVHFNDKSAYGVVASCLEALTNVEGDWKRELRFLRDAAKILASYRPSGHAGGGVPRVPVAEGVVETWERILNTSEGSDVTIVCKGGGQPAELRAHVVVLRSASKVLRAMLSPAFREGSTARVEVDFDTAAVRLLLSVIYTGEEVDEADAPPDSLLAAVELAHQWDVGHAVAALEAAAARRIDDERLGRAAEVAARLQLPQLAPACMAFAKNSAEVRKRFKASQYPPIVQAMFAKVFGDAEAGAESRRKRRRLIMGS</sequence>
<reference evidence="2" key="1">
    <citation type="submission" date="2021-01" db="EMBL/GenBank/DDBJ databases">
        <authorList>
            <person name="Corre E."/>
            <person name="Pelletier E."/>
            <person name="Niang G."/>
            <person name="Scheremetjew M."/>
            <person name="Finn R."/>
            <person name="Kale V."/>
            <person name="Holt S."/>
            <person name="Cochrane G."/>
            <person name="Meng A."/>
            <person name="Brown T."/>
            <person name="Cohen L."/>
        </authorList>
    </citation>
    <scope>NUCLEOTIDE SEQUENCE</scope>
    <source>
        <strain evidence="2">CCMP3105</strain>
    </source>
</reference>
<organism evidence="2">
    <name type="scientific">Alexandrium monilatum</name>
    <dbReference type="NCBI Taxonomy" id="311494"/>
    <lineage>
        <taxon>Eukaryota</taxon>
        <taxon>Sar</taxon>
        <taxon>Alveolata</taxon>
        <taxon>Dinophyceae</taxon>
        <taxon>Gonyaulacales</taxon>
        <taxon>Pyrocystaceae</taxon>
        <taxon>Alexandrium</taxon>
    </lineage>
</organism>
<proteinExistence type="predicted"/>
<dbReference type="Gene3D" id="3.30.710.10">
    <property type="entry name" value="Potassium Channel Kv1.1, Chain A"/>
    <property type="match status" value="1"/>
</dbReference>
<dbReference type="InterPro" id="IPR000210">
    <property type="entry name" value="BTB/POZ_dom"/>
</dbReference>
<dbReference type="PROSITE" id="PS50097">
    <property type="entry name" value="BTB"/>
    <property type="match status" value="1"/>
</dbReference>
<evidence type="ECO:0000313" key="2">
    <source>
        <dbReference type="EMBL" id="CAE4663869.1"/>
    </source>
</evidence>
<dbReference type="AlphaFoldDB" id="A0A7S4T342"/>
<name>A0A7S4T342_9DINO</name>
<dbReference type="Pfam" id="PF00651">
    <property type="entry name" value="BTB"/>
    <property type="match status" value="1"/>
</dbReference>
<evidence type="ECO:0000259" key="1">
    <source>
        <dbReference type="PROSITE" id="PS50097"/>
    </source>
</evidence>
<accession>A0A7S4T342</accession>
<dbReference type="EMBL" id="HBNR01085991">
    <property type="protein sequence ID" value="CAE4663869.1"/>
    <property type="molecule type" value="Transcribed_RNA"/>
</dbReference>
<dbReference type="InterPro" id="IPR011333">
    <property type="entry name" value="SKP1/BTB/POZ_sf"/>
</dbReference>
<feature type="domain" description="BTB" evidence="1">
    <location>
        <begin position="188"/>
        <end position="253"/>
    </location>
</feature>
<dbReference type="SUPFAM" id="SSF54695">
    <property type="entry name" value="POZ domain"/>
    <property type="match status" value="1"/>
</dbReference>
<dbReference type="SMART" id="SM00225">
    <property type="entry name" value="BTB"/>
    <property type="match status" value="1"/>
</dbReference>
<protein>
    <recommendedName>
        <fullName evidence="1">BTB domain-containing protein</fullName>
    </recommendedName>
</protein>